<comment type="caution">
    <text evidence="3">The sequence shown here is derived from an EMBL/GenBank/DDBJ whole genome shotgun (WGS) entry which is preliminary data.</text>
</comment>
<sequence length="391" mass="42265">MPLASHPALARALEEALAGGPIPFRRYMELALHHPEGGYYAQPRPRIGAGGDFLTSPHQSPWFGRMAARQLQAVWEALGRPAVFPVLEYGAGEGWLAHDILAHASEGPVDGGFRAALEYVPIERSAAARERLGERLAPWASGRPGGPCARLNEWPPGQWAFEGAVLAHEFLDALPVHLLLRAEEGLKELHVERRGEGLALVEGPLSDPRLEGHFARLGIELAPGQRAEACPEAGEWVRAVAAKLKRGAILVWDYGYSARVLYGHERHEGTLRGYRGHTLEPNALARPGETDLTAHVDFTSLLRAAEGAGLRLGGFTDQMHFLLGLGLAEALASAEGADAARERRAVMGLLDPGGLGSAIKVMLLAKGLEETLFPAFSMKPEDRESYATLRE</sequence>
<dbReference type="GO" id="GO:0032259">
    <property type="term" value="P:methylation"/>
    <property type="evidence" value="ECO:0007669"/>
    <property type="project" value="UniProtKB-KW"/>
</dbReference>
<accession>A0A932HWN8</accession>
<dbReference type="Pfam" id="PF02636">
    <property type="entry name" value="Methyltransf_28"/>
    <property type="match status" value="1"/>
</dbReference>
<evidence type="ECO:0000313" key="3">
    <source>
        <dbReference type="EMBL" id="MBI3126398.1"/>
    </source>
</evidence>
<protein>
    <submittedName>
        <fullName evidence="3">SAM-dependent methyltransferase</fullName>
    </submittedName>
</protein>
<evidence type="ECO:0000256" key="1">
    <source>
        <dbReference type="ARBA" id="ARBA00022603"/>
    </source>
</evidence>
<gene>
    <name evidence="3" type="ORF">HYZ11_02195</name>
</gene>
<dbReference type="AlphaFoldDB" id="A0A932HWN8"/>
<keyword evidence="1 3" id="KW-0489">Methyltransferase</keyword>
<dbReference type="GO" id="GO:0035243">
    <property type="term" value="F:protein-arginine omega-N symmetric methyltransferase activity"/>
    <property type="evidence" value="ECO:0007669"/>
    <property type="project" value="TreeGrafter"/>
</dbReference>
<dbReference type="InterPro" id="IPR029063">
    <property type="entry name" value="SAM-dependent_MTases_sf"/>
</dbReference>
<dbReference type="PANTHER" id="PTHR12049">
    <property type="entry name" value="PROTEIN ARGININE METHYLTRANSFERASE NDUFAF7, MITOCHONDRIAL"/>
    <property type="match status" value="1"/>
</dbReference>
<reference evidence="3" key="1">
    <citation type="submission" date="2020-07" db="EMBL/GenBank/DDBJ databases">
        <title>Huge and variable diversity of episymbiotic CPR bacteria and DPANN archaea in groundwater ecosystems.</title>
        <authorList>
            <person name="He C.Y."/>
            <person name="Keren R."/>
            <person name="Whittaker M."/>
            <person name="Farag I.F."/>
            <person name="Doudna J."/>
            <person name="Cate J.H.D."/>
            <person name="Banfield J.F."/>
        </authorList>
    </citation>
    <scope>NUCLEOTIDE SEQUENCE</scope>
    <source>
        <strain evidence="3">NC_groundwater_763_Ag_S-0.2um_68_21</strain>
    </source>
</reference>
<dbReference type="Gene3D" id="3.40.50.12710">
    <property type="match status" value="1"/>
</dbReference>
<evidence type="ECO:0000256" key="2">
    <source>
        <dbReference type="ARBA" id="ARBA00022679"/>
    </source>
</evidence>
<organism evidence="3 4">
    <name type="scientific">Tectimicrobiota bacterium</name>
    <dbReference type="NCBI Taxonomy" id="2528274"/>
    <lineage>
        <taxon>Bacteria</taxon>
        <taxon>Pseudomonadati</taxon>
        <taxon>Nitrospinota/Tectimicrobiota group</taxon>
        <taxon>Candidatus Tectimicrobiota</taxon>
    </lineage>
</organism>
<evidence type="ECO:0000313" key="4">
    <source>
        <dbReference type="Proteomes" id="UP000782312"/>
    </source>
</evidence>
<name>A0A932HWN8_UNCTE</name>
<dbReference type="EMBL" id="JACPUR010000003">
    <property type="protein sequence ID" value="MBI3126398.1"/>
    <property type="molecule type" value="Genomic_DNA"/>
</dbReference>
<dbReference type="PANTHER" id="PTHR12049:SF7">
    <property type="entry name" value="PROTEIN ARGININE METHYLTRANSFERASE NDUFAF7, MITOCHONDRIAL"/>
    <property type="match status" value="1"/>
</dbReference>
<dbReference type="InterPro" id="IPR038375">
    <property type="entry name" value="NDUFAF7_sf"/>
</dbReference>
<proteinExistence type="predicted"/>
<dbReference type="SUPFAM" id="SSF53335">
    <property type="entry name" value="S-adenosyl-L-methionine-dependent methyltransferases"/>
    <property type="match status" value="1"/>
</dbReference>
<keyword evidence="2" id="KW-0808">Transferase</keyword>
<dbReference type="InterPro" id="IPR003788">
    <property type="entry name" value="NDUFAF7"/>
</dbReference>
<dbReference type="Proteomes" id="UP000782312">
    <property type="component" value="Unassembled WGS sequence"/>
</dbReference>